<name>A0A641AJY4_9ACTN</name>
<organism evidence="3 4">
    <name type="scientific">Aeromicrobium fastidiosum</name>
    <dbReference type="NCBI Taxonomy" id="52699"/>
    <lineage>
        <taxon>Bacteria</taxon>
        <taxon>Bacillati</taxon>
        <taxon>Actinomycetota</taxon>
        <taxon>Actinomycetes</taxon>
        <taxon>Propionibacteriales</taxon>
        <taxon>Nocardioidaceae</taxon>
        <taxon>Aeromicrobium</taxon>
    </lineage>
</organism>
<feature type="signal peptide" evidence="2">
    <location>
        <begin position="1"/>
        <end position="26"/>
    </location>
</feature>
<keyword evidence="4" id="KW-1185">Reference proteome</keyword>
<gene>
    <name evidence="3" type="ORF">ESP62_014600</name>
</gene>
<evidence type="ECO:0000256" key="1">
    <source>
        <dbReference type="SAM" id="MobiDB-lite"/>
    </source>
</evidence>
<evidence type="ECO:0000256" key="2">
    <source>
        <dbReference type="SAM" id="SignalP"/>
    </source>
</evidence>
<proteinExistence type="predicted"/>
<feature type="region of interest" description="Disordered" evidence="1">
    <location>
        <begin position="30"/>
        <end position="54"/>
    </location>
</feature>
<dbReference type="EMBL" id="SDPP02000004">
    <property type="protein sequence ID" value="KAA1374620.1"/>
    <property type="molecule type" value="Genomic_DNA"/>
</dbReference>
<protein>
    <recommendedName>
        <fullName evidence="5">Lipoprotein</fullName>
    </recommendedName>
</protein>
<keyword evidence="2" id="KW-0732">Signal</keyword>
<dbReference type="AlphaFoldDB" id="A0A641AJY4"/>
<feature type="chain" id="PRO_5024863839" description="Lipoprotein" evidence="2">
    <location>
        <begin position="27"/>
        <end position="172"/>
    </location>
</feature>
<dbReference type="OrthoDB" id="4829006at2"/>
<evidence type="ECO:0008006" key="5">
    <source>
        <dbReference type="Google" id="ProtNLM"/>
    </source>
</evidence>
<evidence type="ECO:0000313" key="3">
    <source>
        <dbReference type="EMBL" id="KAA1374620.1"/>
    </source>
</evidence>
<reference evidence="3" key="1">
    <citation type="submission" date="2019-09" db="EMBL/GenBank/DDBJ databases">
        <authorList>
            <person name="Li J."/>
        </authorList>
    </citation>
    <scope>NUCLEOTIDE SEQUENCE [LARGE SCALE GENOMIC DNA]</scope>
    <source>
        <strain evidence="3">NRBC 14897</strain>
    </source>
</reference>
<dbReference type="Proteomes" id="UP001515100">
    <property type="component" value="Unassembled WGS sequence"/>
</dbReference>
<comment type="caution">
    <text evidence="3">The sequence shown here is derived from an EMBL/GenBank/DDBJ whole genome shotgun (WGS) entry which is preliminary data.</text>
</comment>
<accession>A0A641AJY4</accession>
<sequence>MTPWHRRLTDAVALAAVVVVTTSACASGSDPATVAGDGLTTRGPASAPADTGASGTGAVEAFRAWLKASREPEAATACAGLAPALQKRMIAELNSAGPVRVDSCEQMITATAQLYKAAGDRGDVDISVQDETATAATLFATYRASGDCGTVVMDRARGDWIITEQSQECGKS</sequence>
<evidence type="ECO:0000313" key="4">
    <source>
        <dbReference type="Proteomes" id="UP001515100"/>
    </source>
</evidence>
<dbReference type="PROSITE" id="PS51257">
    <property type="entry name" value="PROKAR_LIPOPROTEIN"/>
    <property type="match status" value="1"/>
</dbReference>
<dbReference type="RefSeq" id="WP_129185745.1">
    <property type="nucleotide sequence ID" value="NZ_JAGIOG010000001.1"/>
</dbReference>